<dbReference type="PROSITE" id="PS51819">
    <property type="entry name" value="VOC"/>
    <property type="match status" value="1"/>
</dbReference>
<dbReference type="InterPro" id="IPR004360">
    <property type="entry name" value="Glyas_Fos-R_dOase_dom"/>
</dbReference>
<dbReference type="EMBL" id="CAEZWM010000078">
    <property type="protein sequence ID" value="CAB4657129.1"/>
    <property type="molecule type" value="Genomic_DNA"/>
</dbReference>
<proteinExistence type="predicted"/>
<reference evidence="2" key="1">
    <citation type="submission" date="2020-05" db="EMBL/GenBank/DDBJ databases">
        <authorList>
            <person name="Chiriac C."/>
            <person name="Salcher M."/>
            <person name="Ghai R."/>
            <person name="Kavagutti S V."/>
        </authorList>
    </citation>
    <scope>NUCLEOTIDE SEQUENCE</scope>
</reference>
<dbReference type="SUPFAM" id="SSF54593">
    <property type="entry name" value="Glyoxalase/Bleomycin resistance protein/Dihydroxybiphenyl dioxygenase"/>
    <property type="match status" value="1"/>
</dbReference>
<dbReference type="EMBL" id="CAFAAH010000088">
    <property type="protein sequence ID" value="CAB4795539.1"/>
    <property type="molecule type" value="Genomic_DNA"/>
</dbReference>
<evidence type="ECO:0000313" key="2">
    <source>
        <dbReference type="EMBL" id="CAB4657129.1"/>
    </source>
</evidence>
<name>A0A6J6L9J0_9ZZZZ</name>
<gene>
    <name evidence="2" type="ORF">UFOPK2242_00744</name>
    <name evidence="3" type="ORF">UFOPK2996_00761</name>
</gene>
<sequence>MRARSFDHLVLNVADVEASLSWYMRHLGLEPVRVDEWRRGEAPFPSLRINDSAIIDFSKSERSGENLNHFCLVVDDADLHALHASGVIETEGEPRRLYGARGIGWGLYVLDPDGNRVELRHYGDEPSAPSNASK</sequence>
<dbReference type="AlphaFoldDB" id="A0A6J6L9J0"/>
<dbReference type="InterPro" id="IPR050383">
    <property type="entry name" value="GlyoxalaseI/FosfomycinResist"/>
</dbReference>
<dbReference type="Pfam" id="PF00903">
    <property type="entry name" value="Glyoxalase"/>
    <property type="match status" value="1"/>
</dbReference>
<dbReference type="InterPro" id="IPR029068">
    <property type="entry name" value="Glyas_Bleomycin-R_OHBP_Dase"/>
</dbReference>
<dbReference type="InterPro" id="IPR037523">
    <property type="entry name" value="VOC_core"/>
</dbReference>
<evidence type="ECO:0000259" key="1">
    <source>
        <dbReference type="PROSITE" id="PS51819"/>
    </source>
</evidence>
<accession>A0A6J6L9J0</accession>
<dbReference type="PANTHER" id="PTHR21366">
    <property type="entry name" value="GLYOXALASE FAMILY PROTEIN"/>
    <property type="match status" value="1"/>
</dbReference>
<feature type="domain" description="VOC" evidence="1">
    <location>
        <begin position="5"/>
        <end position="122"/>
    </location>
</feature>
<organism evidence="2">
    <name type="scientific">freshwater metagenome</name>
    <dbReference type="NCBI Taxonomy" id="449393"/>
    <lineage>
        <taxon>unclassified sequences</taxon>
        <taxon>metagenomes</taxon>
        <taxon>ecological metagenomes</taxon>
    </lineage>
</organism>
<evidence type="ECO:0000313" key="3">
    <source>
        <dbReference type="EMBL" id="CAB4795539.1"/>
    </source>
</evidence>
<dbReference type="Gene3D" id="3.10.180.10">
    <property type="entry name" value="2,3-Dihydroxybiphenyl 1,2-Dioxygenase, domain 1"/>
    <property type="match status" value="1"/>
</dbReference>
<protein>
    <submittedName>
        <fullName evidence="2">Unannotated protein</fullName>
    </submittedName>
</protein>